<proteinExistence type="predicted"/>
<keyword evidence="9" id="KW-1185">Reference proteome</keyword>
<dbReference type="PANTHER" id="PTHR46116:SF18">
    <property type="entry name" value="UBIQUITIN-CONJUGATING ENZYME E2 38 ISOFORM X1"/>
    <property type="match status" value="1"/>
</dbReference>
<feature type="domain" description="UBC core" evidence="7">
    <location>
        <begin position="210"/>
        <end position="371"/>
    </location>
</feature>
<dbReference type="Gene3D" id="3.10.110.10">
    <property type="entry name" value="Ubiquitin Conjugating Enzyme"/>
    <property type="match status" value="1"/>
</dbReference>
<dbReference type="EMBL" id="JARAOO010000012">
    <property type="protein sequence ID" value="KAJ7948320.1"/>
    <property type="molecule type" value="Genomic_DNA"/>
</dbReference>
<sequence length="462" mass="51943">MEDCAAEDPKSLITKKRKPEEVALAGNHVNSIGVGESTVSVDLCHILASGSSNSNNPCTSYSDLSCQDDDNQNGDDNDEDPDYASDYYDNDDFIYDDEYDSMQTHFDNVDLPPGVEISLPWLKDLPSSETTPAFANTSILTISDLPECKKDAAASSSSAVAESSSKKIEEDSDDAIMQTFREFKQFDTVDDFSDHHYNHTDSSEKKPSKNWAKKIQDEWKILEQNLPDTIFVRVYEARMDLLRAVIIGPSGTPYHDGLFVFDCLFPSTYPDKPPMVYYYSGGLRLNPNLYDTGKVCLSLLGTWSGKEQTEKWIPNKSTMLQVLVSIQALILNEQPFFNEPGYDTMYVGAEGQKRSKEYNESTFILSLKTMMYTLRKPPKHFENFVVGHFRSRAFDILWACRAYAQGTPVGSAVRDLPQDEAMNGDEGKNKEFQSAVSRMMNTLVAFFTKNGSTDVDEFRILP</sequence>
<dbReference type="Pfam" id="PF00179">
    <property type="entry name" value="UQ_con"/>
    <property type="match status" value="1"/>
</dbReference>
<dbReference type="CDD" id="cd23837">
    <property type="entry name" value="UBCc_UBE2O"/>
    <property type="match status" value="1"/>
</dbReference>
<keyword evidence="3" id="KW-0547">Nucleotide-binding</keyword>
<feature type="region of interest" description="Disordered" evidence="6">
    <location>
        <begin position="50"/>
        <end position="89"/>
    </location>
</feature>
<evidence type="ECO:0000256" key="1">
    <source>
        <dbReference type="ARBA" id="ARBA00012486"/>
    </source>
</evidence>
<evidence type="ECO:0000256" key="3">
    <source>
        <dbReference type="ARBA" id="ARBA00022741"/>
    </source>
</evidence>
<dbReference type="PANTHER" id="PTHR46116">
    <property type="entry name" value="(E3-INDEPENDENT) E2 UBIQUITIN-CONJUGATING ENZYME"/>
    <property type="match status" value="1"/>
</dbReference>
<dbReference type="EC" id="2.3.2.23" evidence="1"/>
<name>A0AAD7KYQ1_QUISA</name>
<comment type="caution">
    <text evidence="8">The sequence shown here is derived from an EMBL/GenBank/DDBJ whole genome shotgun (WGS) entry which is preliminary data.</text>
</comment>
<keyword evidence="2" id="KW-0808">Transferase</keyword>
<dbReference type="Proteomes" id="UP001163823">
    <property type="component" value="Chromosome 12"/>
</dbReference>
<feature type="compositionally biased region" description="Polar residues" evidence="6">
    <location>
        <begin position="50"/>
        <end position="65"/>
    </location>
</feature>
<dbReference type="InterPro" id="IPR000608">
    <property type="entry name" value="UBC"/>
</dbReference>
<dbReference type="InterPro" id="IPR016135">
    <property type="entry name" value="UBQ-conjugating_enzyme/RWD"/>
</dbReference>
<evidence type="ECO:0000256" key="5">
    <source>
        <dbReference type="ARBA" id="ARBA00022840"/>
    </source>
</evidence>
<dbReference type="PROSITE" id="PS50127">
    <property type="entry name" value="UBC_2"/>
    <property type="match status" value="1"/>
</dbReference>
<dbReference type="SUPFAM" id="SSF54495">
    <property type="entry name" value="UBC-like"/>
    <property type="match status" value="1"/>
</dbReference>
<gene>
    <name evidence="8" type="ORF">O6P43_028815</name>
</gene>
<evidence type="ECO:0000259" key="7">
    <source>
        <dbReference type="PROSITE" id="PS50127"/>
    </source>
</evidence>
<accession>A0AAD7KYQ1</accession>
<dbReference type="KEGG" id="qsa:O6P43_028815"/>
<dbReference type="FunFam" id="3.10.110.10:FF:000028">
    <property type="entry name" value="Probable ubiquitin-conjugating enzyme E2 23"/>
    <property type="match status" value="1"/>
</dbReference>
<dbReference type="SMART" id="SM00212">
    <property type="entry name" value="UBCc"/>
    <property type="match status" value="1"/>
</dbReference>
<evidence type="ECO:0000256" key="6">
    <source>
        <dbReference type="SAM" id="MobiDB-lite"/>
    </source>
</evidence>
<evidence type="ECO:0000256" key="2">
    <source>
        <dbReference type="ARBA" id="ARBA00022679"/>
    </source>
</evidence>
<evidence type="ECO:0000256" key="4">
    <source>
        <dbReference type="ARBA" id="ARBA00022786"/>
    </source>
</evidence>
<keyword evidence="4" id="KW-0833">Ubl conjugation pathway</keyword>
<dbReference type="GO" id="GO:0061631">
    <property type="term" value="F:ubiquitin conjugating enzyme activity"/>
    <property type="evidence" value="ECO:0007669"/>
    <property type="project" value="UniProtKB-EC"/>
</dbReference>
<evidence type="ECO:0000313" key="8">
    <source>
        <dbReference type="EMBL" id="KAJ7948320.1"/>
    </source>
</evidence>
<dbReference type="AlphaFoldDB" id="A0AAD7KYQ1"/>
<dbReference type="GO" id="GO:0005524">
    <property type="term" value="F:ATP binding"/>
    <property type="evidence" value="ECO:0007669"/>
    <property type="project" value="UniProtKB-KW"/>
</dbReference>
<evidence type="ECO:0000313" key="9">
    <source>
        <dbReference type="Proteomes" id="UP001163823"/>
    </source>
</evidence>
<feature type="compositionally biased region" description="Acidic residues" evidence="6">
    <location>
        <begin position="66"/>
        <end position="89"/>
    </location>
</feature>
<reference evidence="8" key="1">
    <citation type="journal article" date="2023" name="Science">
        <title>Elucidation of the pathway for biosynthesis of saponin adjuvants from the soapbark tree.</title>
        <authorList>
            <person name="Reed J."/>
            <person name="Orme A."/>
            <person name="El-Demerdash A."/>
            <person name="Owen C."/>
            <person name="Martin L.B.B."/>
            <person name="Misra R.C."/>
            <person name="Kikuchi S."/>
            <person name="Rejzek M."/>
            <person name="Martin A.C."/>
            <person name="Harkess A."/>
            <person name="Leebens-Mack J."/>
            <person name="Louveau T."/>
            <person name="Stephenson M.J."/>
            <person name="Osbourn A."/>
        </authorList>
    </citation>
    <scope>NUCLEOTIDE SEQUENCE</scope>
    <source>
        <strain evidence="8">S10</strain>
    </source>
</reference>
<organism evidence="8 9">
    <name type="scientific">Quillaja saponaria</name>
    <name type="common">Soap bark tree</name>
    <dbReference type="NCBI Taxonomy" id="32244"/>
    <lineage>
        <taxon>Eukaryota</taxon>
        <taxon>Viridiplantae</taxon>
        <taxon>Streptophyta</taxon>
        <taxon>Embryophyta</taxon>
        <taxon>Tracheophyta</taxon>
        <taxon>Spermatophyta</taxon>
        <taxon>Magnoliopsida</taxon>
        <taxon>eudicotyledons</taxon>
        <taxon>Gunneridae</taxon>
        <taxon>Pentapetalae</taxon>
        <taxon>rosids</taxon>
        <taxon>fabids</taxon>
        <taxon>Fabales</taxon>
        <taxon>Quillajaceae</taxon>
        <taxon>Quillaja</taxon>
    </lineage>
</organism>
<keyword evidence="5" id="KW-0067">ATP-binding</keyword>
<protein>
    <recommendedName>
        <fullName evidence="1">E2 ubiquitin-conjugating enzyme</fullName>
        <ecNumber evidence="1">2.3.2.23</ecNumber>
    </recommendedName>
</protein>